<feature type="repeat" description="ANK" evidence="3">
    <location>
        <begin position="412"/>
        <end position="444"/>
    </location>
</feature>
<feature type="region of interest" description="Disordered" evidence="4">
    <location>
        <begin position="75"/>
        <end position="237"/>
    </location>
</feature>
<sequence length="857" mass="95342">MIGHVAGGSGSGRADRSFACLLAVYALHAAIFHVLCLDRPADVIRSNTNVPRLDAAAAAAVVVVVVVPPKSRPENVTIFPRQQQQRKPGHRSNSTLGHHFQGKSKPKPPRKPAQRGAQKVRTPRPPTSTAKPGGKKANKPPKSPVRPASTPRSQSPVRPASTPRPPSPVRSTPSRRPPSSTVKPGGKKTNKPSTSPVRPTVPRPPPIVTTSKPPSSTTTRPASLEHQPPNGINDDTLGWDVQTRSIEKLKIYSVHRIRTPGHTLVCVHARMKWRTLVCDRTRTLRHYKKRAFNLRFKIKSVKIHLLDNEPAQRSISPMDHLNRDNKPRPVQVDVQEDKLDNAPLHSALERGDKNSSESLLRSGVDPNAANSEGSTPLHVICKRGHDDDLLALFFKINDDKKQTVQIDARDKSGNTPLHLALERGHKKAIEALLRRGADPNAANEEGSTSLHVIFKSTELFNDVLPKMLFELSHDKYRPVQVNAQDKLGNAPLHLAMDYGYAHLIELFLREGADPNLANAEGRTPLHVVCSRSDDDELARRLLEASDEVGQPVLVDARDKSGNTPLHLALHYDYENLMELLLRRGADPDSANAEGTAPLHAICRRYHEDDLAELFFKINDELNQTLQIDAKDNLGRTPLQLAVASLLPDTVDLLLDRGADLSSFVFPAESYFGDEYNPVTDYYDEFKLIIASATLVVVERLENRGYELTRGDARTIAKFFAKHALFGKSSSDLVECLRDDEFANKAKETTVVAGLSLLDLIRSRREEAAKLLACRDCFEFARTYQLFKIPERHRKSCAERVGEIVSRGFFRRWALDALSELTRRRLSTECCDKIVARLTNEDLWNICLATAVQVSRSR</sequence>
<dbReference type="InterPro" id="IPR036770">
    <property type="entry name" value="Ankyrin_rpt-contain_sf"/>
</dbReference>
<dbReference type="GO" id="GO:0005634">
    <property type="term" value="C:nucleus"/>
    <property type="evidence" value="ECO:0007669"/>
    <property type="project" value="TreeGrafter"/>
</dbReference>
<keyword evidence="6" id="KW-1185">Reference proteome</keyword>
<evidence type="ECO:0000256" key="3">
    <source>
        <dbReference type="PROSITE-ProRule" id="PRU00023"/>
    </source>
</evidence>
<dbReference type="PRINTS" id="PR01415">
    <property type="entry name" value="ANKYRIN"/>
</dbReference>
<dbReference type="PANTHER" id="PTHR24124">
    <property type="entry name" value="ANKYRIN REPEAT FAMILY A"/>
    <property type="match status" value="1"/>
</dbReference>
<feature type="repeat" description="ANK" evidence="3">
    <location>
        <begin position="487"/>
        <end position="519"/>
    </location>
</feature>
<evidence type="ECO:0000313" key="5">
    <source>
        <dbReference type="EMBL" id="CAB0042890.1"/>
    </source>
</evidence>
<dbReference type="SUPFAM" id="SSF48403">
    <property type="entry name" value="Ankyrin repeat"/>
    <property type="match status" value="1"/>
</dbReference>
<dbReference type="Pfam" id="PF00023">
    <property type="entry name" value="Ank"/>
    <property type="match status" value="1"/>
</dbReference>
<keyword evidence="2 3" id="KW-0040">ANK repeat</keyword>
<reference evidence="5 6" key="1">
    <citation type="submission" date="2020-02" db="EMBL/GenBank/DDBJ databases">
        <authorList>
            <person name="Ferguson B K."/>
        </authorList>
    </citation>
    <scope>NUCLEOTIDE SEQUENCE [LARGE SCALE GENOMIC DNA]</scope>
</reference>
<dbReference type="SMART" id="SM00248">
    <property type="entry name" value="ANK"/>
    <property type="match status" value="8"/>
</dbReference>
<feature type="compositionally biased region" description="Basic residues" evidence="4">
    <location>
        <begin position="100"/>
        <end position="113"/>
    </location>
</feature>
<evidence type="ECO:0000256" key="2">
    <source>
        <dbReference type="ARBA" id="ARBA00023043"/>
    </source>
</evidence>
<evidence type="ECO:0000256" key="4">
    <source>
        <dbReference type="SAM" id="MobiDB-lite"/>
    </source>
</evidence>
<gene>
    <name evidence="5" type="ORF">TBRA_LOCUS14478</name>
</gene>
<feature type="repeat" description="ANK" evidence="3">
    <location>
        <begin position="339"/>
        <end position="371"/>
    </location>
</feature>
<dbReference type="InterPro" id="IPR002110">
    <property type="entry name" value="Ankyrin_rpt"/>
</dbReference>
<organism evidence="5 6">
    <name type="scientific">Trichogramma brassicae</name>
    <dbReference type="NCBI Taxonomy" id="86971"/>
    <lineage>
        <taxon>Eukaryota</taxon>
        <taxon>Metazoa</taxon>
        <taxon>Ecdysozoa</taxon>
        <taxon>Arthropoda</taxon>
        <taxon>Hexapoda</taxon>
        <taxon>Insecta</taxon>
        <taxon>Pterygota</taxon>
        <taxon>Neoptera</taxon>
        <taxon>Endopterygota</taxon>
        <taxon>Hymenoptera</taxon>
        <taxon>Apocrita</taxon>
        <taxon>Proctotrupomorpha</taxon>
        <taxon>Chalcidoidea</taxon>
        <taxon>Trichogrammatidae</taxon>
        <taxon>Trichogramma</taxon>
    </lineage>
</organism>
<dbReference type="Pfam" id="PF12796">
    <property type="entry name" value="Ank_2"/>
    <property type="match status" value="2"/>
</dbReference>
<protein>
    <submittedName>
        <fullName evidence="5">Uncharacterized protein</fullName>
    </submittedName>
</protein>
<feature type="repeat" description="ANK" evidence="3">
    <location>
        <begin position="520"/>
        <end position="548"/>
    </location>
</feature>
<dbReference type="Proteomes" id="UP000479190">
    <property type="component" value="Unassembled WGS sequence"/>
</dbReference>
<dbReference type="PANTHER" id="PTHR24124:SF14">
    <property type="entry name" value="CHROMOSOME UNDETERMINED SCAFFOLD_25, WHOLE GENOME SHOTGUN SEQUENCE"/>
    <property type="match status" value="1"/>
</dbReference>
<dbReference type="Gene3D" id="1.25.40.20">
    <property type="entry name" value="Ankyrin repeat-containing domain"/>
    <property type="match status" value="3"/>
</dbReference>
<dbReference type="PROSITE" id="PS50088">
    <property type="entry name" value="ANK_REPEAT"/>
    <property type="match status" value="6"/>
</dbReference>
<dbReference type="EMBL" id="CADCXV010001238">
    <property type="protein sequence ID" value="CAB0042890.1"/>
    <property type="molecule type" value="Genomic_DNA"/>
</dbReference>
<feature type="compositionally biased region" description="Low complexity" evidence="4">
    <location>
        <begin position="169"/>
        <end position="182"/>
    </location>
</feature>
<evidence type="ECO:0000313" key="6">
    <source>
        <dbReference type="Proteomes" id="UP000479190"/>
    </source>
</evidence>
<dbReference type="AlphaFoldDB" id="A0A6H5J3B7"/>
<proteinExistence type="predicted"/>
<dbReference type="OrthoDB" id="194358at2759"/>
<feature type="repeat" description="ANK" evidence="3">
    <location>
        <begin position="560"/>
        <end position="592"/>
    </location>
</feature>
<evidence type="ECO:0000256" key="1">
    <source>
        <dbReference type="ARBA" id="ARBA00022737"/>
    </source>
</evidence>
<feature type="compositionally biased region" description="Polar residues" evidence="4">
    <location>
        <begin position="80"/>
        <end position="96"/>
    </location>
</feature>
<accession>A0A6H5J3B7</accession>
<feature type="region of interest" description="Disordered" evidence="4">
    <location>
        <begin position="314"/>
        <end position="373"/>
    </location>
</feature>
<dbReference type="GO" id="GO:0010468">
    <property type="term" value="P:regulation of gene expression"/>
    <property type="evidence" value="ECO:0007669"/>
    <property type="project" value="TreeGrafter"/>
</dbReference>
<dbReference type="PROSITE" id="PS50297">
    <property type="entry name" value="ANK_REP_REGION"/>
    <property type="match status" value="5"/>
</dbReference>
<feature type="compositionally biased region" description="Low complexity" evidence="4">
    <location>
        <begin position="208"/>
        <end position="222"/>
    </location>
</feature>
<feature type="repeat" description="ANK" evidence="3">
    <location>
        <begin position="633"/>
        <end position="661"/>
    </location>
</feature>
<keyword evidence="1" id="KW-0677">Repeat</keyword>
<name>A0A6H5J3B7_9HYME</name>